<dbReference type="PIRSF" id="PIRSF001235">
    <property type="entry name" value="Amidase_carbamoylase"/>
    <property type="match status" value="1"/>
</dbReference>
<evidence type="ECO:0000313" key="7">
    <source>
        <dbReference type="EMBL" id="UOQ43264.1"/>
    </source>
</evidence>
<keyword evidence="8" id="KW-1185">Reference proteome</keyword>
<accession>A0ABY4EGJ9</accession>
<dbReference type="Pfam" id="PF01546">
    <property type="entry name" value="Peptidase_M20"/>
    <property type="match status" value="1"/>
</dbReference>
<dbReference type="SUPFAM" id="SSF55031">
    <property type="entry name" value="Bacterial exopeptidase dimerisation domain"/>
    <property type="match status" value="1"/>
</dbReference>
<evidence type="ECO:0000256" key="3">
    <source>
        <dbReference type="ARBA" id="ARBA00011738"/>
    </source>
</evidence>
<sequence length="431" mass="47232">MNETTSWLSQKLKQLNVTDTMATNEGFTRLSYTAEEAEAQQAFITISEELGLDTHQDEAGNIWAMWQAGPENNPAVATGSHLDTVFKGGGYDGTAGVLCSLGAVKILKENGFQPKKNIAVVCFASEESARFGVSTIGSKAVSGLLDKDQLERIKDNEGTTIRKAVESFGLDWSTIQQAEKQPGELESFVELHIEQGTEIEDHGAEIGIVRGVACPVRLKVTVHGMANHTGTTPMDKRKDALVAIAPFITFVNEKAKLFNESSNHKLVATVSTMNLQPNYMNVIPGEVEVGVDIRSVDDALKRELAKEIIDYCKELEISSGMEIKVETLVDNASVFLNKDVKNKLEHVVDNLGYRSIPLDSGAGHDVMNLAKRWPSGLIFIPCKEGISHHPTEYASIADLYKGTKIIADYLRMETGDENESNNWSDRTGRLS</sequence>
<evidence type="ECO:0000256" key="2">
    <source>
        <dbReference type="ARBA" id="ARBA00006153"/>
    </source>
</evidence>
<dbReference type="NCBIfam" id="TIGR01879">
    <property type="entry name" value="hydantase"/>
    <property type="match status" value="1"/>
</dbReference>
<dbReference type="CDD" id="cd03884">
    <property type="entry name" value="M20_bAS"/>
    <property type="match status" value="1"/>
</dbReference>
<dbReference type="SUPFAM" id="SSF53187">
    <property type="entry name" value="Zn-dependent exopeptidases"/>
    <property type="match status" value="1"/>
</dbReference>
<evidence type="ECO:0000256" key="6">
    <source>
        <dbReference type="ARBA" id="ARBA00023211"/>
    </source>
</evidence>
<dbReference type="Proteomes" id="UP000831787">
    <property type="component" value="Chromosome"/>
</dbReference>
<evidence type="ECO:0000256" key="4">
    <source>
        <dbReference type="ARBA" id="ARBA00022723"/>
    </source>
</evidence>
<evidence type="ECO:0000256" key="5">
    <source>
        <dbReference type="ARBA" id="ARBA00022801"/>
    </source>
</evidence>
<evidence type="ECO:0000313" key="8">
    <source>
        <dbReference type="Proteomes" id="UP000831787"/>
    </source>
</evidence>
<dbReference type="PANTHER" id="PTHR32494:SF19">
    <property type="entry name" value="ALLANTOATE DEIMINASE-RELATED"/>
    <property type="match status" value="1"/>
</dbReference>
<keyword evidence="4" id="KW-0479">Metal-binding</keyword>
<dbReference type="PANTHER" id="PTHR32494">
    <property type="entry name" value="ALLANTOATE DEIMINASE-RELATED"/>
    <property type="match status" value="1"/>
</dbReference>
<comment type="cofactor">
    <cofactor evidence="1">
        <name>Mn(2+)</name>
        <dbReference type="ChEBI" id="CHEBI:29035"/>
    </cofactor>
</comment>
<keyword evidence="6" id="KW-0464">Manganese</keyword>
<dbReference type="InterPro" id="IPR002933">
    <property type="entry name" value="Peptidase_M20"/>
</dbReference>
<keyword evidence="5" id="KW-0378">Hydrolase</keyword>
<gene>
    <name evidence="7" type="ORF">MUN89_15195</name>
</gene>
<name>A0ABY4EGJ9_9BACI</name>
<comment type="similarity">
    <text evidence="2">Belongs to the peptidase M20 family.</text>
</comment>
<reference evidence="7 8" key="1">
    <citation type="submission" date="2022-04" db="EMBL/GenBank/DDBJ databases">
        <title>Halobacillus sp. isolated from saltern.</title>
        <authorList>
            <person name="Won M."/>
            <person name="Lee C.-M."/>
            <person name="Woen H.-Y."/>
            <person name="Kwon S.-W."/>
        </authorList>
    </citation>
    <scope>NUCLEOTIDE SEQUENCE [LARGE SCALE GENOMIC DNA]</scope>
    <source>
        <strain evidence="7 8">SSBR10-3</strain>
    </source>
</reference>
<proteinExistence type="inferred from homology"/>
<dbReference type="InterPro" id="IPR010158">
    <property type="entry name" value="Amidase_Cbmase"/>
</dbReference>
<evidence type="ECO:0000256" key="1">
    <source>
        <dbReference type="ARBA" id="ARBA00001936"/>
    </source>
</evidence>
<dbReference type="Gene3D" id="3.40.630.10">
    <property type="entry name" value="Zn peptidases"/>
    <property type="match status" value="1"/>
</dbReference>
<dbReference type="RefSeq" id="WP_244708623.1">
    <property type="nucleotide sequence ID" value="NZ_CP095073.1"/>
</dbReference>
<comment type="subunit">
    <text evidence="3">Homodimer.</text>
</comment>
<dbReference type="InterPro" id="IPR036264">
    <property type="entry name" value="Bact_exopeptidase_dim_dom"/>
</dbReference>
<organism evidence="7 8">
    <name type="scientific">Halobacillus salinarum</name>
    <dbReference type="NCBI Taxonomy" id="2932257"/>
    <lineage>
        <taxon>Bacteria</taxon>
        <taxon>Bacillati</taxon>
        <taxon>Bacillota</taxon>
        <taxon>Bacilli</taxon>
        <taxon>Bacillales</taxon>
        <taxon>Bacillaceae</taxon>
        <taxon>Halobacillus</taxon>
    </lineage>
</organism>
<protein>
    <submittedName>
        <fullName evidence="7">M20 family metallo-hydrolase</fullName>
    </submittedName>
</protein>
<dbReference type="EMBL" id="CP095073">
    <property type="protein sequence ID" value="UOQ43264.1"/>
    <property type="molecule type" value="Genomic_DNA"/>
</dbReference>
<dbReference type="Gene3D" id="3.30.70.360">
    <property type="match status" value="1"/>
</dbReference>